<name>A0A1J5RT35_9ZZZZ</name>
<dbReference type="SUPFAM" id="SSF52540">
    <property type="entry name" value="P-loop containing nucleoside triphosphate hydrolases"/>
    <property type="match status" value="1"/>
</dbReference>
<sequence length="372" mass="40024">MAEGLIVSLRQRAPISLDCALACAPGELIALVGPSGSGKTTVLRCIAGLARPQQGRISCGVDTWLDTGSSLMLPPQLRRVGMVFQSYSLLPHLTAQDNVAMALGHLPPKERSEVAQEWLARAHLHGLERRRPGELSGGQQQRVALARALARAVGDGSSAAVLLLDEPFSAVDQVTRRKLQQELARLRRELAIPIVLVTHDLDEARMLADRMVLLHHGTSLQDGPPETVMTRPANAAVARLVGLSNLFEGIVVAAPDCAQTCLETLGMRLEVAEAAGWAPGTRVLWAVPPEGVHLNRRSRVAQREGVNRIWGRIEDCVALGPFTHVTLRSAQSGARLAFSLPSHIARQDAIVPGAEALVTLLPQAIHLMPWEA</sequence>
<dbReference type="AlphaFoldDB" id="A0A1J5RT35"/>
<proteinExistence type="predicted"/>
<dbReference type="EMBL" id="MLJW01000266">
    <property type="protein sequence ID" value="OIQ91229.1"/>
    <property type="molecule type" value="Genomic_DNA"/>
</dbReference>
<organism evidence="5">
    <name type="scientific">mine drainage metagenome</name>
    <dbReference type="NCBI Taxonomy" id="410659"/>
    <lineage>
        <taxon>unclassified sequences</taxon>
        <taxon>metagenomes</taxon>
        <taxon>ecological metagenomes</taxon>
    </lineage>
</organism>
<dbReference type="GO" id="GO:0005524">
    <property type="term" value="F:ATP binding"/>
    <property type="evidence" value="ECO:0007669"/>
    <property type="project" value="UniProtKB-KW"/>
</dbReference>
<reference evidence="5" key="1">
    <citation type="submission" date="2016-10" db="EMBL/GenBank/DDBJ databases">
        <title>Sequence of Gallionella enrichment culture.</title>
        <authorList>
            <person name="Poehlein A."/>
            <person name="Muehling M."/>
            <person name="Daniel R."/>
        </authorList>
    </citation>
    <scope>NUCLEOTIDE SEQUENCE</scope>
</reference>
<dbReference type="InterPro" id="IPR050093">
    <property type="entry name" value="ABC_SmlMolc_Importer"/>
</dbReference>
<dbReference type="GO" id="GO:0022857">
    <property type="term" value="F:transmembrane transporter activity"/>
    <property type="evidence" value="ECO:0007669"/>
    <property type="project" value="InterPro"/>
</dbReference>
<dbReference type="GO" id="GO:0043190">
    <property type="term" value="C:ATP-binding cassette (ABC) transporter complex"/>
    <property type="evidence" value="ECO:0007669"/>
    <property type="project" value="InterPro"/>
</dbReference>
<evidence type="ECO:0000256" key="1">
    <source>
        <dbReference type="ARBA" id="ARBA00022448"/>
    </source>
</evidence>
<dbReference type="Pfam" id="PF00005">
    <property type="entry name" value="ABC_tran"/>
    <property type="match status" value="1"/>
</dbReference>
<evidence type="ECO:0000256" key="2">
    <source>
        <dbReference type="ARBA" id="ARBA00022741"/>
    </source>
</evidence>
<keyword evidence="5" id="KW-0378">Hydrolase</keyword>
<dbReference type="Gene3D" id="3.40.50.300">
    <property type="entry name" value="P-loop containing nucleotide triphosphate hydrolases"/>
    <property type="match status" value="1"/>
</dbReference>
<dbReference type="InterPro" id="IPR027417">
    <property type="entry name" value="P-loop_NTPase"/>
</dbReference>
<dbReference type="InterPro" id="IPR003593">
    <property type="entry name" value="AAA+_ATPase"/>
</dbReference>
<evidence type="ECO:0000259" key="4">
    <source>
        <dbReference type="PROSITE" id="PS50893"/>
    </source>
</evidence>
<comment type="caution">
    <text evidence="5">The sequence shown here is derived from an EMBL/GenBank/DDBJ whole genome shotgun (WGS) entry which is preliminary data.</text>
</comment>
<dbReference type="GO" id="GO:0016887">
    <property type="term" value="F:ATP hydrolysis activity"/>
    <property type="evidence" value="ECO:0007669"/>
    <property type="project" value="InterPro"/>
</dbReference>
<dbReference type="InterPro" id="IPR003439">
    <property type="entry name" value="ABC_transporter-like_ATP-bd"/>
</dbReference>
<dbReference type="InterPro" id="IPR017871">
    <property type="entry name" value="ABC_transporter-like_CS"/>
</dbReference>
<evidence type="ECO:0000256" key="3">
    <source>
        <dbReference type="ARBA" id="ARBA00022840"/>
    </source>
</evidence>
<dbReference type="InterPro" id="IPR008995">
    <property type="entry name" value="Mo/tungstate-bd_C_term_dom"/>
</dbReference>
<accession>A0A1J5RT35</accession>
<protein>
    <submittedName>
        <fullName evidence="5">Spermidine/putrescine import ATP-binding protein PotA</fullName>
        <ecNumber evidence="5">3.6.3.31</ecNumber>
    </submittedName>
</protein>
<keyword evidence="3 5" id="KW-0067">ATP-binding</keyword>
<keyword evidence="2" id="KW-0547">Nucleotide-binding</keyword>
<dbReference type="PANTHER" id="PTHR42781:SF4">
    <property type="entry name" value="SPERMIDINE_PUTRESCINE IMPORT ATP-BINDING PROTEIN POTA"/>
    <property type="match status" value="1"/>
</dbReference>
<dbReference type="PANTHER" id="PTHR42781">
    <property type="entry name" value="SPERMIDINE/PUTRESCINE IMPORT ATP-BINDING PROTEIN POTA"/>
    <property type="match status" value="1"/>
</dbReference>
<dbReference type="EC" id="3.6.3.31" evidence="5"/>
<dbReference type="InterPro" id="IPR013611">
    <property type="entry name" value="Transp-assoc_OB_typ2"/>
</dbReference>
<gene>
    <name evidence="5" type="primary">potA_12</name>
    <name evidence="5" type="ORF">GALL_268910</name>
</gene>
<dbReference type="SUPFAM" id="SSF50331">
    <property type="entry name" value="MOP-like"/>
    <property type="match status" value="1"/>
</dbReference>
<dbReference type="SMART" id="SM00382">
    <property type="entry name" value="AAA"/>
    <property type="match status" value="1"/>
</dbReference>
<feature type="domain" description="ABC transporter" evidence="4">
    <location>
        <begin position="1"/>
        <end position="241"/>
    </location>
</feature>
<dbReference type="PROSITE" id="PS00211">
    <property type="entry name" value="ABC_TRANSPORTER_1"/>
    <property type="match status" value="1"/>
</dbReference>
<dbReference type="Pfam" id="PF08402">
    <property type="entry name" value="TOBE_2"/>
    <property type="match status" value="1"/>
</dbReference>
<evidence type="ECO:0000313" key="5">
    <source>
        <dbReference type="EMBL" id="OIQ91229.1"/>
    </source>
</evidence>
<dbReference type="PROSITE" id="PS50893">
    <property type="entry name" value="ABC_TRANSPORTER_2"/>
    <property type="match status" value="1"/>
</dbReference>
<keyword evidence="1" id="KW-0813">Transport</keyword>